<evidence type="ECO:0000259" key="1">
    <source>
        <dbReference type="Pfam" id="PF24623"/>
    </source>
</evidence>
<protein>
    <recommendedName>
        <fullName evidence="1">DNA-binding phage zinc finger domain-containing protein</fullName>
    </recommendedName>
</protein>
<accession>A0A6L9QBK7</accession>
<dbReference type="Proteomes" id="UP000475532">
    <property type="component" value="Unassembled WGS sequence"/>
</dbReference>
<dbReference type="AlphaFoldDB" id="A0A6L9QBK7"/>
<proteinExistence type="predicted"/>
<dbReference type="Pfam" id="PF24623">
    <property type="entry name" value="Phage_zn_bind_8"/>
    <property type="match status" value="1"/>
</dbReference>
<reference evidence="2 3" key="1">
    <citation type="submission" date="2020-01" db="EMBL/GenBank/DDBJ databases">
        <title>Insect and environment-associated Actinomycetes.</title>
        <authorList>
            <person name="Currrie C."/>
            <person name="Chevrette M."/>
            <person name="Carlson C."/>
            <person name="Stubbendieck R."/>
            <person name="Wendt-Pienkowski E."/>
        </authorList>
    </citation>
    <scope>NUCLEOTIDE SEQUENCE [LARGE SCALE GENOMIC DNA]</scope>
    <source>
        <strain evidence="2 3">SID10258</strain>
    </source>
</reference>
<dbReference type="InterPro" id="IPR056911">
    <property type="entry name" value="Phage_Znf_bind_put"/>
</dbReference>
<feature type="domain" description="DNA-binding phage zinc finger" evidence="1">
    <location>
        <begin position="68"/>
        <end position="124"/>
    </location>
</feature>
<comment type="caution">
    <text evidence="2">The sequence shown here is derived from an EMBL/GenBank/DDBJ whole genome shotgun (WGS) entry which is preliminary data.</text>
</comment>
<dbReference type="RefSeq" id="WP_163054426.1">
    <property type="nucleotide sequence ID" value="NZ_JAAGLI010000213.1"/>
</dbReference>
<sequence>MPNKPRTQHRSVRVDAPEWDDLDAAADEIGLDRAKVINLLIENWLGRPGAEAPPRPSRELMERIIAARHVREAEIPKIAVAIPCPTCKVKQGPCVSNGGRRPTDDFHRARLDAAGKELTRRQKAEGSSRNG</sequence>
<name>A0A6L9QBK7_9ACTN</name>
<gene>
    <name evidence="2" type="ORF">G3I70_09035</name>
</gene>
<evidence type="ECO:0000313" key="3">
    <source>
        <dbReference type="Proteomes" id="UP000475532"/>
    </source>
</evidence>
<dbReference type="EMBL" id="JAAGLI010000213">
    <property type="protein sequence ID" value="NEA22635.1"/>
    <property type="molecule type" value="Genomic_DNA"/>
</dbReference>
<organism evidence="2 3">
    <name type="scientific">Actinomadura bangladeshensis</name>
    <dbReference type="NCBI Taxonomy" id="453573"/>
    <lineage>
        <taxon>Bacteria</taxon>
        <taxon>Bacillati</taxon>
        <taxon>Actinomycetota</taxon>
        <taxon>Actinomycetes</taxon>
        <taxon>Streptosporangiales</taxon>
        <taxon>Thermomonosporaceae</taxon>
        <taxon>Actinomadura</taxon>
    </lineage>
</organism>
<evidence type="ECO:0000313" key="2">
    <source>
        <dbReference type="EMBL" id="NEA22635.1"/>
    </source>
</evidence>